<dbReference type="EMBL" id="LFQU01000026">
    <property type="protein sequence ID" value="KOO67774.1"/>
    <property type="molecule type" value="Genomic_DNA"/>
</dbReference>
<dbReference type="InterPro" id="IPR000182">
    <property type="entry name" value="GNAT_dom"/>
</dbReference>
<evidence type="ECO:0000313" key="4">
    <source>
        <dbReference type="EMBL" id="KOO67774.1"/>
    </source>
</evidence>
<sequence>MIRYVEENDIQEITALYNRYIVEGVETFETETLTEEQMAERVGHISASCPYLVAEEDGRVAGICYAHPWKERAAYCNTYETTIYLSPDFTRRGLGTALMHRLIDECRRRGYKVLIACITGCNEASIELHRKLGFSQASHFHDVGYKLGRWLDVVDFELKLD</sequence>
<dbReference type="InterPro" id="IPR016181">
    <property type="entry name" value="Acyl_CoA_acyltransferase"/>
</dbReference>
<dbReference type="SUPFAM" id="SSF55729">
    <property type="entry name" value="Acyl-CoA N-acyltransferases (Nat)"/>
    <property type="match status" value="1"/>
</dbReference>
<evidence type="ECO:0000256" key="1">
    <source>
        <dbReference type="ARBA" id="ARBA00022679"/>
    </source>
</evidence>
<evidence type="ECO:0000259" key="3">
    <source>
        <dbReference type="PROSITE" id="PS51186"/>
    </source>
</evidence>
<dbReference type="PROSITE" id="PS51186">
    <property type="entry name" value="GNAT"/>
    <property type="match status" value="1"/>
</dbReference>
<keyword evidence="5" id="KW-1185">Reference proteome</keyword>
<comment type="caution">
    <text evidence="4">The sequence shown here is derived from an EMBL/GenBank/DDBJ whole genome shotgun (WGS) entry which is preliminary data.</text>
</comment>
<dbReference type="GO" id="GO:0016747">
    <property type="term" value="F:acyltransferase activity, transferring groups other than amino-acyl groups"/>
    <property type="evidence" value="ECO:0007669"/>
    <property type="project" value="InterPro"/>
</dbReference>
<dbReference type="Gene3D" id="3.40.630.30">
    <property type="match status" value="1"/>
</dbReference>
<name>A0A8E1UQC2_9BACT</name>
<dbReference type="PANTHER" id="PTHR43072">
    <property type="entry name" value="N-ACETYLTRANSFERASE"/>
    <property type="match status" value="1"/>
</dbReference>
<dbReference type="OrthoDB" id="9799096at2"/>
<protein>
    <submittedName>
        <fullName evidence="4">Sortase</fullName>
    </submittedName>
</protein>
<proteinExistence type="predicted"/>
<dbReference type="CDD" id="cd04301">
    <property type="entry name" value="NAT_SF"/>
    <property type="match status" value="1"/>
</dbReference>
<keyword evidence="1" id="KW-0808">Transferase</keyword>
<reference evidence="4 5" key="1">
    <citation type="submission" date="2015-06" db="EMBL/GenBank/DDBJ databases">
        <title>Prevotella sp. 109, sp. nov., a novel member of the family Prevotellaceae isolated from human faeces.</title>
        <authorList>
            <person name="Shkoporov A.N."/>
            <person name="Chaplin A.V."/>
            <person name="Kafarskaia L.I."/>
            <person name="Efimov B.A."/>
        </authorList>
    </citation>
    <scope>NUCLEOTIDE SEQUENCE [LARGE SCALE GENOMIC DNA]</scope>
    <source>
        <strain evidence="4 5">109</strain>
    </source>
</reference>
<gene>
    <name evidence="4" type="ORF">ACU52_11780</name>
</gene>
<evidence type="ECO:0000256" key="2">
    <source>
        <dbReference type="ARBA" id="ARBA00023315"/>
    </source>
</evidence>
<dbReference type="RefSeq" id="WP_053398927.1">
    <property type="nucleotide sequence ID" value="NZ_LFQU01000026.1"/>
</dbReference>
<accession>A0A8E1UQC2</accession>
<feature type="domain" description="N-acetyltransferase" evidence="3">
    <location>
        <begin position="1"/>
        <end position="161"/>
    </location>
</feature>
<keyword evidence="2" id="KW-0012">Acyltransferase</keyword>
<evidence type="ECO:0000313" key="5">
    <source>
        <dbReference type="Proteomes" id="UP000036951"/>
    </source>
</evidence>
<dbReference type="Pfam" id="PF00583">
    <property type="entry name" value="Acetyltransf_1"/>
    <property type="match status" value="1"/>
</dbReference>
<dbReference type="AlphaFoldDB" id="A0A8E1UQC2"/>
<dbReference type="PANTHER" id="PTHR43072:SF23">
    <property type="entry name" value="UPF0039 PROTEIN C11D3.02C"/>
    <property type="match status" value="1"/>
</dbReference>
<dbReference type="Proteomes" id="UP000036951">
    <property type="component" value="Unassembled WGS sequence"/>
</dbReference>
<organism evidence="4 5">
    <name type="scientific">Xylanibacter rarus</name>
    <dbReference type="NCBI Taxonomy" id="1676614"/>
    <lineage>
        <taxon>Bacteria</taxon>
        <taxon>Pseudomonadati</taxon>
        <taxon>Bacteroidota</taxon>
        <taxon>Bacteroidia</taxon>
        <taxon>Bacteroidales</taxon>
        <taxon>Prevotellaceae</taxon>
        <taxon>Xylanibacter</taxon>
    </lineage>
</organism>